<keyword evidence="5" id="KW-1185">Reference proteome</keyword>
<dbReference type="Pfam" id="PF24176">
    <property type="entry name" value="TPR_TTI1_2nd"/>
    <property type="match status" value="1"/>
</dbReference>
<proteinExistence type="predicted"/>
<dbReference type="Pfam" id="PF21547">
    <property type="entry name" value="TTI1"/>
    <property type="match status" value="1"/>
</dbReference>
<dbReference type="InterPro" id="IPR057567">
    <property type="entry name" value="TPR_TTI1_C"/>
</dbReference>
<dbReference type="Pfam" id="PF24181">
    <property type="entry name" value="TPR_TTI1_C"/>
    <property type="match status" value="1"/>
</dbReference>
<dbReference type="PANTHER" id="PTHR18460">
    <property type="entry name" value="TEL2 INTERACTING PROTEIN 1 TTI1 FAMILY MEMBER"/>
    <property type="match status" value="1"/>
</dbReference>
<evidence type="ECO:0000259" key="3">
    <source>
        <dbReference type="Pfam" id="PF24181"/>
    </source>
</evidence>
<feature type="region of interest" description="Disordered" evidence="1">
    <location>
        <begin position="139"/>
        <end position="163"/>
    </location>
</feature>
<dbReference type="OMA" id="PHPKKPW"/>
<evidence type="ECO:0000313" key="5">
    <source>
        <dbReference type="Proteomes" id="UP000078561"/>
    </source>
</evidence>
<dbReference type="GO" id="GO:0005737">
    <property type="term" value="C:cytoplasm"/>
    <property type="evidence" value="ECO:0007669"/>
    <property type="project" value="TreeGrafter"/>
</dbReference>
<dbReference type="EMBL" id="LT554635">
    <property type="protein sequence ID" value="SAM06967.1"/>
    <property type="molecule type" value="Genomic_DNA"/>
</dbReference>
<dbReference type="STRING" id="4829.A0A168RHS7"/>
<feature type="region of interest" description="Disordered" evidence="1">
    <location>
        <begin position="963"/>
        <end position="999"/>
    </location>
</feature>
<organism evidence="4">
    <name type="scientific">Absidia glauca</name>
    <name type="common">Pin mould</name>
    <dbReference type="NCBI Taxonomy" id="4829"/>
    <lineage>
        <taxon>Eukaryota</taxon>
        <taxon>Fungi</taxon>
        <taxon>Fungi incertae sedis</taxon>
        <taxon>Mucoromycota</taxon>
        <taxon>Mucoromycotina</taxon>
        <taxon>Mucoromycetes</taxon>
        <taxon>Mucorales</taxon>
        <taxon>Cunninghamellaceae</taxon>
        <taxon>Absidia</taxon>
    </lineage>
</organism>
<feature type="compositionally biased region" description="Polar residues" evidence="1">
    <location>
        <begin position="139"/>
        <end position="151"/>
    </location>
</feature>
<feature type="domain" description="TTI1 C-terminal TPR" evidence="3">
    <location>
        <begin position="928"/>
        <end position="1188"/>
    </location>
</feature>
<dbReference type="Pfam" id="PF24173">
    <property type="entry name" value="TPR_TTI1_N"/>
    <property type="match status" value="1"/>
</dbReference>
<dbReference type="SUPFAM" id="SSF48371">
    <property type="entry name" value="ARM repeat"/>
    <property type="match status" value="1"/>
</dbReference>
<dbReference type="InterPro" id="IPR057566">
    <property type="entry name" value="TPR_TTI1_N"/>
</dbReference>
<dbReference type="InterPro" id="IPR016024">
    <property type="entry name" value="ARM-type_fold"/>
</dbReference>
<feature type="domain" description="TTI1 N-terminal TPR" evidence="2">
    <location>
        <begin position="214"/>
        <end position="437"/>
    </location>
</feature>
<sequence length="1248" mass="139005">MADLNEQLIHTRRELYFEIRLICEPMVGRTGSLTREFSRVAGSCLASLLQVLEKVDDPEATIDAVLLEAIVFPLLGLFKQAVQSPTRFDVIYQGLLQCFLFLLNNTLWSYTFTPDLMKQYLMLFINCFKQPKVNTTTFSGTDNDNDTTGSLGNHAVTSPSSSSVVTSGATEIIKMLAVSCISASLPVSPSRTTATNATSPSTQQQQQQRYQINLLPALLSEQFRYVIGQCIAELLATIQHDHDLALRLKALDTLHQLLFDNIRESDDLIHVMPGVTSTLCKVVWQKQEKEHHQVIAYSVDLIGDIIRTTMENRLNSAFIKHVESLDDLKHVWLSMQQPGDGGNHGTLVDGVDQDNVVEPDQRIPGSKVLRTQAWFTQSKTALHNLLKGVLKISHHHNWNVRLAFVNLCYKLLTNCWATLDNCIPLFIDTLVQLVDDDYPQVSDTCKDYILQLKHTTNFEAALMPDLKEGLYSAILGLPQQLISGDEQGNLYAMRRIIGYTYFLQHHAGTVFDASLNRISDGWMAALEIDKHSLNVLEEKQSARYIELGDNGHSNAAPGDTDDLDPSLRTPRMVTFPKLRFNHLVTTATADQAVRMLNVIGRYAPLRRWVTHFLAYITVDSNSPSMDDLLPQAAFIVHSLLSGAATTDLDTDDVEMGAMDFVYPDSGGQTSWADDKYLELRKVGQRVLVDMAETLTAATVSTFGSRNKVTSAATMVDGSAMMDMEGNRVVTLCLALQIISLACGIVGKDVMTDHLITLLYPILAHLGSTNVAIHSYALISLDNIALICGKRNGQQLAMDNMDYIINSVSQRISMLYDNPQAPLVLKALVHVGGVATLDYLQDSVEEIFDALDRYHLHEGLCRQLCAVLFEIVQTAASTVPAAAATATVNGDLPFDDKDDGGGNQGSISPSIQEFIQRHQEHHHSYSASTTNDSPRTMEEIGQYFMQQRQAGKEDRDILELMAQTEKAGKDMDGTTTDEDDDNSRGAEQQSGSDASPPPLTNIQELTLKIMTKALHFLTSPSDQLRGQMLQLLSSGVRILAARNDKLDPVIHRVWPLVMNRLDDKTHYVAFYAAELVQVLAETRGDFISGRFTDNVWPRYKGLLQQGAAHMATTSTPIYSTYSFPHRLQRCLAQTLIRAAVHIPMKQQVALDLAESTTWLLSQHRIHHELQALTIQLYLALYRHHPDAIWLHVFGLCETPFLQPPALPETMAGLHLDPLVVPNWKAAHNKEYYQNAGKILACMDRMPILH</sequence>
<dbReference type="InterPro" id="IPR011989">
    <property type="entry name" value="ARM-like"/>
</dbReference>
<evidence type="ECO:0000313" key="4">
    <source>
        <dbReference type="EMBL" id="SAM06967.1"/>
    </source>
</evidence>
<reference evidence="4" key="1">
    <citation type="submission" date="2016-04" db="EMBL/GenBank/DDBJ databases">
        <authorList>
            <person name="Evans L.H."/>
            <person name="Alamgir A."/>
            <person name="Owens N."/>
            <person name="Weber N.D."/>
            <person name="Virtaneva K."/>
            <person name="Barbian K."/>
            <person name="Babar A."/>
            <person name="Rosenke K."/>
        </authorList>
    </citation>
    <scope>NUCLEOTIDE SEQUENCE [LARGE SCALE GENOMIC DNA]</scope>
    <source>
        <strain evidence="4">CBS 101.48</strain>
    </source>
</reference>
<name>A0A168RHS7_ABSGL</name>
<evidence type="ECO:0000256" key="1">
    <source>
        <dbReference type="SAM" id="MobiDB-lite"/>
    </source>
</evidence>
<protein>
    <submittedName>
        <fullName evidence="4">Uncharacterized protein</fullName>
    </submittedName>
</protein>
<dbReference type="InParanoid" id="A0A168RHS7"/>
<dbReference type="InterPro" id="IPR049362">
    <property type="entry name" value="TTI1_rpt"/>
</dbReference>
<dbReference type="PANTHER" id="PTHR18460:SF3">
    <property type="entry name" value="TELO2-INTERACTING PROTEIN 1 HOMOLOG"/>
    <property type="match status" value="1"/>
</dbReference>
<evidence type="ECO:0000259" key="2">
    <source>
        <dbReference type="Pfam" id="PF24173"/>
    </source>
</evidence>
<dbReference type="Proteomes" id="UP000078561">
    <property type="component" value="Unassembled WGS sequence"/>
</dbReference>
<dbReference type="Gene3D" id="1.25.10.10">
    <property type="entry name" value="Leucine-rich Repeat Variant"/>
    <property type="match status" value="2"/>
</dbReference>
<dbReference type="InterPro" id="IPR052587">
    <property type="entry name" value="TELO2-interacting_protein_1"/>
</dbReference>
<gene>
    <name evidence="4" type="primary">ABSGL_12593.1 scaffold 12955</name>
</gene>
<dbReference type="AlphaFoldDB" id="A0A168RHS7"/>
<dbReference type="FunCoup" id="A0A168RHS7">
    <property type="interactions" value="641"/>
</dbReference>
<accession>A0A168RHS7</accession>
<dbReference type="OrthoDB" id="49511at2759"/>